<dbReference type="EMBL" id="CM045760">
    <property type="protein sequence ID" value="KAI8025765.1"/>
    <property type="molecule type" value="Genomic_DNA"/>
</dbReference>
<evidence type="ECO:0000313" key="2">
    <source>
        <dbReference type="Proteomes" id="UP001060215"/>
    </source>
</evidence>
<gene>
    <name evidence="1" type="ORF">LOK49_LG02G01370</name>
</gene>
<protein>
    <submittedName>
        <fullName evidence="1">Uncharacterized protein</fullName>
    </submittedName>
</protein>
<proteinExistence type="predicted"/>
<dbReference type="Proteomes" id="UP001060215">
    <property type="component" value="Chromosome 3"/>
</dbReference>
<accession>A0ACC0IJL6</accession>
<keyword evidence="2" id="KW-1185">Reference proteome</keyword>
<reference evidence="1 2" key="1">
    <citation type="journal article" date="2022" name="Plant J.">
        <title>Chromosome-level genome of Camellia lanceoleosa provides a valuable resource for understanding genome evolution and self-incompatibility.</title>
        <authorList>
            <person name="Gong W."/>
            <person name="Xiao S."/>
            <person name="Wang L."/>
            <person name="Liao Z."/>
            <person name="Chang Y."/>
            <person name="Mo W."/>
            <person name="Hu G."/>
            <person name="Li W."/>
            <person name="Zhao G."/>
            <person name="Zhu H."/>
            <person name="Hu X."/>
            <person name="Ji K."/>
            <person name="Xiang X."/>
            <person name="Song Q."/>
            <person name="Yuan D."/>
            <person name="Jin S."/>
            <person name="Zhang L."/>
        </authorList>
    </citation>
    <scope>NUCLEOTIDE SEQUENCE [LARGE SCALE GENOMIC DNA]</scope>
    <source>
        <strain evidence="1">SQ_2022a</strain>
    </source>
</reference>
<sequence>MPDLHSRCPSLQPSCARRWLCLWSRSSSIKFPDSLILFMDTHKYIHFTYIHIYIYIFVYVHGHSVCEYLLWTECEGLFIYFTLYAYREK</sequence>
<name>A0ACC0IJL6_9ERIC</name>
<comment type="caution">
    <text evidence="1">The sequence shown here is derived from an EMBL/GenBank/DDBJ whole genome shotgun (WGS) entry which is preliminary data.</text>
</comment>
<organism evidence="1 2">
    <name type="scientific">Camellia lanceoleosa</name>
    <dbReference type="NCBI Taxonomy" id="1840588"/>
    <lineage>
        <taxon>Eukaryota</taxon>
        <taxon>Viridiplantae</taxon>
        <taxon>Streptophyta</taxon>
        <taxon>Embryophyta</taxon>
        <taxon>Tracheophyta</taxon>
        <taxon>Spermatophyta</taxon>
        <taxon>Magnoliopsida</taxon>
        <taxon>eudicotyledons</taxon>
        <taxon>Gunneridae</taxon>
        <taxon>Pentapetalae</taxon>
        <taxon>asterids</taxon>
        <taxon>Ericales</taxon>
        <taxon>Theaceae</taxon>
        <taxon>Camellia</taxon>
    </lineage>
</organism>
<evidence type="ECO:0000313" key="1">
    <source>
        <dbReference type="EMBL" id="KAI8025765.1"/>
    </source>
</evidence>